<keyword evidence="1" id="KW-0175">Coiled coil</keyword>
<evidence type="ECO:0000259" key="4">
    <source>
        <dbReference type="Pfam" id="PF08378"/>
    </source>
</evidence>
<dbReference type="EMBL" id="JACJTE010000039">
    <property type="protein sequence ID" value="MBD2563950.1"/>
    <property type="molecule type" value="Genomic_DNA"/>
</dbReference>
<reference evidence="5 6" key="1">
    <citation type="journal article" date="2020" name="ISME J.">
        <title>Comparative genomics reveals insights into cyanobacterial evolution and habitat adaptation.</title>
        <authorList>
            <person name="Chen M.Y."/>
            <person name="Teng W.K."/>
            <person name="Zhao L."/>
            <person name="Hu C.X."/>
            <person name="Zhou Y.K."/>
            <person name="Han B.P."/>
            <person name="Song L.R."/>
            <person name="Shu W.S."/>
        </authorList>
    </citation>
    <scope>NUCLEOTIDE SEQUENCE [LARGE SCALE GENOMIC DNA]</scope>
    <source>
        <strain evidence="5 6">FACHB-391</strain>
    </source>
</reference>
<dbReference type="Pfam" id="PF08378">
    <property type="entry name" value="NERD"/>
    <property type="match status" value="1"/>
</dbReference>
<keyword evidence="6" id="KW-1185">Reference proteome</keyword>
<gene>
    <name evidence="5" type="ORF">H6G95_25755</name>
</gene>
<accession>A0ABR8F529</accession>
<proteinExistence type="predicted"/>
<name>A0ABR8F529_NOSLI</name>
<dbReference type="RefSeq" id="WP_190900271.1">
    <property type="nucleotide sequence ID" value="NZ_JACJTE010000039.1"/>
</dbReference>
<feature type="region of interest" description="Disordered" evidence="2">
    <location>
        <begin position="428"/>
        <end position="458"/>
    </location>
</feature>
<evidence type="ECO:0000256" key="3">
    <source>
        <dbReference type="SAM" id="Phobius"/>
    </source>
</evidence>
<organism evidence="5 6">
    <name type="scientific">Nostoc linckia FACHB-391</name>
    <dbReference type="NCBI Taxonomy" id="2692906"/>
    <lineage>
        <taxon>Bacteria</taxon>
        <taxon>Bacillati</taxon>
        <taxon>Cyanobacteriota</taxon>
        <taxon>Cyanophyceae</taxon>
        <taxon>Nostocales</taxon>
        <taxon>Nostocaceae</taxon>
        <taxon>Nostoc</taxon>
    </lineage>
</organism>
<dbReference type="InterPro" id="IPR011528">
    <property type="entry name" value="NERD"/>
</dbReference>
<feature type="domain" description="NERD" evidence="4">
    <location>
        <begin position="713"/>
        <end position="827"/>
    </location>
</feature>
<comment type="caution">
    <text evidence="5">The sequence shown here is derived from an EMBL/GenBank/DDBJ whole genome shotgun (WGS) entry which is preliminary data.</text>
</comment>
<feature type="coiled-coil region" evidence="1">
    <location>
        <begin position="232"/>
        <end position="277"/>
    </location>
</feature>
<evidence type="ECO:0000256" key="1">
    <source>
        <dbReference type="SAM" id="Coils"/>
    </source>
</evidence>
<keyword evidence="3" id="KW-1133">Transmembrane helix</keyword>
<keyword evidence="3" id="KW-0472">Membrane</keyword>
<keyword evidence="3" id="KW-0812">Transmembrane</keyword>
<evidence type="ECO:0000256" key="2">
    <source>
        <dbReference type="SAM" id="MobiDB-lite"/>
    </source>
</evidence>
<sequence>MVNSKNTQAPQTSNRGAILKVLARLATTGIISFGIGGAVTFDRYNNYWNQTIFRVQTVDFNILSHTLPTKLSYAIIKNKPEEVQRTLDSNYSLFGLIVTDSSGQKIISYSGKDSGKSSSWKAALNPQELTKHPYDVLLDPPPAFAQWTYSNSHATERSAISVTNQGRVIGRVYYVRGVRPTFQEDIATLVTNPFSGSSRIQTYATSLMACFGATLLIWSGLEFMLYKKRVDKKKAEKREDELENINKVLEVQLAERINELTLLKNQREEEKNELVRDASRMRILNTRLKQEIYQLKESLNNLPKNTENLLTLQTELEKTKLEAQENLNKQKQYQQRIEKLNHHLQLAQKKQLEANQLYKLKENELAKLQEQMKNIENYRLLAKSELQQLQSNEKNSQEIATRLEQELTNQRLEQQQLNNKLKSLQSSLLESQQRAKQAQAESERTRLEAQQNLNKQQQYQAHIEKLNRDLQIAQEKQLENHQPKEIELVQLKQQIYDAESELQKLRNNENNSQEIATTLEQQLINQSLEQEQLNHQLELLQSSLLESQQRARKAQIESEKARLEAQQNLNRQQEYEEQIKKLTQDLYIVQDKQARTNELKENELSQLQQQIQEIENSRSLVNSELQQLRDNETSSQRIITALEQQLANQNLMQEQLNTQLDIFQNSLLESQEREQQLEQREKQKQAELEALTIEIENIKNQTGRHTLNNFEIAIKSSLEQHFSLERVLTQFDVGSGQQGSKFTDFILVTNKCCIVVEAKSYKGTIKSVGNPRNTGWTCDIGTRKLYIYACWGENPYQQVKTYADSLYRYVNSSNWGKFPVYGVVVFPANSDIDHGIESNIGGFYRVTTLNNLINVIEQLDNQAYLQNARRYQRILQQLTGISNEQAA</sequence>
<protein>
    <submittedName>
        <fullName evidence="5">NERD domain-containing protein</fullName>
    </submittedName>
</protein>
<evidence type="ECO:0000313" key="6">
    <source>
        <dbReference type="Proteomes" id="UP000604661"/>
    </source>
</evidence>
<feature type="transmembrane region" description="Helical" evidence="3">
    <location>
        <begin position="21"/>
        <end position="41"/>
    </location>
</feature>
<dbReference type="Proteomes" id="UP000604661">
    <property type="component" value="Unassembled WGS sequence"/>
</dbReference>
<evidence type="ECO:0000313" key="5">
    <source>
        <dbReference type="EMBL" id="MBD2563950.1"/>
    </source>
</evidence>